<protein>
    <submittedName>
        <fullName evidence="1">Uncharacterized protein</fullName>
    </submittedName>
</protein>
<gene>
    <name evidence="1" type="ORF">ACJMK2_042296</name>
</gene>
<evidence type="ECO:0000313" key="1">
    <source>
        <dbReference type="EMBL" id="KAL3869631.1"/>
    </source>
</evidence>
<dbReference type="Proteomes" id="UP001634394">
    <property type="component" value="Unassembled WGS sequence"/>
</dbReference>
<dbReference type="AlphaFoldDB" id="A0ABD3W6V5"/>
<organism evidence="1 2">
    <name type="scientific">Sinanodonta woodiana</name>
    <name type="common">Chinese pond mussel</name>
    <name type="synonym">Anodonta woodiana</name>
    <dbReference type="NCBI Taxonomy" id="1069815"/>
    <lineage>
        <taxon>Eukaryota</taxon>
        <taxon>Metazoa</taxon>
        <taxon>Spiralia</taxon>
        <taxon>Lophotrochozoa</taxon>
        <taxon>Mollusca</taxon>
        <taxon>Bivalvia</taxon>
        <taxon>Autobranchia</taxon>
        <taxon>Heteroconchia</taxon>
        <taxon>Palaeoheterodonta</taxon>
        <taxon>Unionida</taxon>
        <taxon>Unionoidea</taxon>
        <taxon>Unionidae</taxon>
        <taxon>Unioninae</taxon>
        <taxon>Sinanodonta</taxon>
    </lineage>
</organism>
<comment type="caution">
    <text evidence="1">The sequence shown here is derived from an EMBL/GenBank/DDBJ whole genome shotgun (WGS) entry which is preliminary data.</text>
</comment>
<name>A0ABD3W6V5_SINWO</name>
<dbReference type="EMBL" id="JBJQND010000008">
    <property type="protein sequence ID" value="KAL3869631.1"/>
    <property type="molecule type" value="Genomic_DNA"/>
</dbReference>
<proteinExistence type="predicted"/>
<sequence>MLESLIFDIQNFTLLLCKKWEDREPLNLKCIVIKSVNINTGTMGQLMKVLRLCSDLQTLELVPSAGSTADNNCITPTASDPASYTWNKLSNGLEKNNKLKSLKLHNLILVGEVDTLLSHLNRYQNIQSVNLGNARNIIQQHSSELHLHPTKRKRNEYNTKCKIELTHLELEQLYIIHSPINFIFDTTKKYY</sequence>
<evidence type="ECO:0000313" key="2">
    <source>
        <dbReference type="Proteomes" id="UP001634394"/>
    </source>
</evidence>
<accession>A0ABD3W6V5</accession>
<keyword evidence="2" id="KW-1185">Reference proteome</keyword>
<reference evidence="1 2" key="1">
    <citation type="submission" date="2024-11" db="EMBL/GenBank/DDBJ databases">
        <title>Chromosome-level genome assembly of the freshwater bivalve Anodonta woodiana.</title>
        <authorList>
            <person name="Chen X."/>
        </authorList>
    </citation>
    <scope>NUCLEOTIDE SEQUENCE [LARGE SCALE GENOMIC DNA]</scope>
    <source>
        <strain evidence="1">MN2024</strain>
        <tissue evidence="1">Gills</tissue>
    </source>
</reference>